<dbReference type="InterPro" id="IPR051236">
    <property type="entry name" value="HAT_RTT109-like"/>
</dbReference>
<keyword evidence="6" id="KW-1185">Reference proteome</keyword>
<dbReference type="CDD" id="cd08577">
    <property type="entry name" value="PI-PLCc_GDPD_SF_unchar3"/>
    <property type="match status" value="1"/>
</dbReference>
<dbReference type="InterPro" id="IPR017946">
    <property type="entry name" value="PLC-like_Pdiesterase_TIM-brl"/>
</dbReference>
<dbReference type="AlphaFoldDB" id="A0A9W9CVT3"/>
<dbReference type="PANTHER" id="PTHR31571:SF1">
    <property type="entry name" value="ALTERED INHERITANCE OF MITOCHONDRIA PROTEIN 6"/>
    <property type="match status" value="1"/>
</dbReference>
<evidence type="ECO:0000313" key="6">
    <source>
        <dbReference type="Proteomes" id="UP001140453"/>
    </source>
</evidence>
<evidence type="ECO:0000256" key="4">
    <source>
        <dbReference type="SAM" id="Phobius"/>
    </source>
</evidence>
<evidence type="ECO:0000313" key="5">
    <source>
        <dbReference type="EMBL" id="KAJ4389062.1"/>
    </source>
</evidence>
<dbReference type="SUPFAM" id="SSF51695">
    <property type="entry name" value="PLC-like phosphodiesterases"/>
    <property type="match status" value="1"/>
</dbReference>
<dbReference type="GO" id="GO:0006629">
    <property type="term" value="P:lipid metabolic process"/>
    <property type="evidence" value="ECO:0007669"/>
    <property type="project" value="InterPro"/>
</dbReference>
<feature type="region of interest" description="Disordered" evidence="3">
    <location>
        <begin position="24"/>
        <end position="44"/>
    </location>
</feature>
<proteinExistence type="inferred from homology"/>
<evidence type="ECO:0000256" key="3">
    <source>
        <dbReference type="SAM" id="MobiDB-lite"/>
    </source>
</evidence>
<dbReference type="GO" id="GO:0008081">
    <property type="term" value="F:phosphoric diester hydrolase activity"/>
    <property type="evidence" value="ECO:0007669"/>
    <property type="project" value="InterPro"/>
</dbReference>
<keyword evidence="4" id="KW-0812">Transmembrane</keyword>
<dbReference type="EMBL" id="JAPEVB010000004">
    <property type="protein sequence ID" value="KAJ4389062.1"/>
    <property type="molecule type" value="Genomic_DNA"/>
</dbReference>
<evidence type="ECO:0000256" key="1">
    <source>
        <dbReference type="ARBA" id="ARBA00008858"/>
    </source>
</evidence>
<name>A0A9W9CVT3_9PEZI</name>
<dbReference type="Proteomes" id="UP001140453">
    <property type="component" value="Unassembled WGS sequence"/>
</dbReference>
<organism evidence="5 6">
    <name type="scientific">Gnomoniopsis smithogilvyi</name>
    <dbReference type="NCBI Taxonomy" id="1191159"/>
    <lineage>
        <taxon>Eukaryota</taxon>
        <taxon>Fungi</taxon>
        <taxon>Dikarya</taxon>
        <taxon>Ascomycota</taxon>
        <taxon>Pezizomycotina</taxon>
        <taxon>Sordariomycetes</taxon>
        <taxon>Sordariomycetidae</taxon>
        <taxon>Diaporthales</taxon>
        <taxon>Gnomoniaceae</taxon>
        <taxon>Gnomoniopsis</taxon>
    </lineage>
</organism>
<evidence type="ECO:0000256" key="2">
    <source>
        <dbReference type="ARBA" id="ARBA00014286"/>
    </source>
</evidence>
<protein>
    <recommendedName>
        <fullName evidence="2">Altered inheritance of mitochondria protein 6</fullName>
    </recommendedName>
</protein>
<feature type="transmembrane region" description="Helical" evidence="4">
    <location>
        <begin position="90"/>
        <end position="108"/>
    </location>
</feature>
<dbReference type="InterPro" id="IPR039559">
    <property type="entry name" value="AIM6_PI-PLC-like_dom"/>
</dbReference>
<dbReference type="OrthoDB" id="4153866at2759"/>
<keyword evidence="4" id="KW-1133">Transmembrane helix</keyword>
<comment type="caution">
    <text evidence="5">The sequence shown here is derived from an EMBL/GenBank/DDBJ whole genome shotgun (WGS) entry which is preliminary data.</text>
</comment>
<gene>
    <name evidence="5" type="ORF">N0V93_006524</name>
</gene>
<keyword evidence="4" id="KW-0472">Membrane</keyword>
<accession>A0A9W9CVT3</accession>
<reference evidence="5" key="1">
    <citation type="submission" date="2022-10" db="EMBL/GenBank/DDBJ databases">
        <title>Tapping the CABI collections for fungal endophytes: first genome assemblies for Collariella, Neodidymelliopsis, Ascochyta clinopodiicola, Didymella pomorum, Didymosphaeria variabile, Neocosmospora piperis and Neocucurbitaria cava.</title>
        <authorList>
            <person name="Hill R."/>
        </authorList>
    </citation>
    <scope>NUCLEOTIDE SEQUENCE</scope>
    <source>
        <strain evidence="5">IMI 355082</strain>
    </source>
</reference>
<comment type="similarity">
    <text evidence="1">Belongs to the AIM6 family.</text>
</comment>
<dbReference type="PANTHER" id="PTHR31571">
    <property type="entry name" value="ALTERED INHERITANCE OF MITOCHONDRIA PROTEIN 6"/>
    <property type="match status" value="1"/>
</dbReference>
<sequence length="421" mass="47760">MEHKTTQYGGTATVHIDVTRSNSVPSLGDLSNETTPVTSSRRTASWASDDTMVRDEESDLLSNKFHYAASAVEYEDDDDSYTPQSRRRPWIVFFMISGATILAILLALDISLRVSQMSWTESEKDEEDPIFSRWGAPGSGTEDLAWYPTNFLRDVVPKSIHSHNDYWRKVPLFTALRQGCMGVEADVWLFDDPERSDSLYVGHDQAALQPNRTFQSLYIQPLVDILERQNPATAFYNDNYRGVFDMDPNQTLTLLVDVKTSGAETWAKVVEQLEPLRQRDWLTFYANGTTHTRPITVVGTGNTPFELLTLNSTYRDYFYDAPLHKLTSSSGYDATNSYYASVSFGSTIGSPWMGGLGAEQIERIRAQVKAAHERGLKARYWDLPSWPISTRNRLWDLLVKEGVDLLNVDDVKGASKRKWKY</sequence>